<protein>
    <submittedName>
        <fullName evidence="2">Uncharacterized protein</fullName>
    </submittedName>
</protein>
<dbReference type="AlphaFoldDB" id="A0A5C5X9Y4"/>
<evidence type="ECO:0000313" key="2">
    <source>
        <dbReference type="EMBL" id="TWT58672.1"/>
    </source>
</evidence>
<accession>A0A5C5X9Y4</accession>
<evidence type="ECO:0000256" key="1">
    <source>
        <dbReference type="SAM" id="SignalP"/>
    </source>
</evidence>
<reference evidence="2 3" key="1">
    <citation type="submission" date="2019-02" db="EMBL/GenBank/DDBJ databases">
        <title>Deep-cultivation of Planctomycetes and their phenomic and genomic characterization uncovers novel biology.</title>
        <authorList>
            <person name="Wiegand S."/>
            <person name="Jogler M."/>
            <person name="Boedeker C."/>
            <person name="Pinto D."/>
            <person name="Vollmers J."/>
            <person name="Rivas-Marin E."/>
            <person name="Kohn T."/>
            <person name="Peeters S.H."/>
            <person name="Heuer A."/>
            <person name="Rast P."/>
            <person name="Oberbeckmann S."/>
            <person name="Bunk B."/>
            <person name="Jeske O."/>
            <person name="Meyerdierks A."/>
            <person name="Storesund J.E."/>
            <person name="Kallscheuer N."/>
            <person name="Luecker S."/>
            <person name="Lage O.M."/>
            <person name="Pohl T."/>
            <person name="Merkel B.J."/>
            <person name="Hornburger P."/>
            <person name="Mueller R.-W."/>
            <person name="Bruemmer F."/>
            <person name="Labrenz M."/>
            <person name="Spormann A.M."/>
            <person name="Op Den Camp H."/>
            <person name="Overmann J."/>
            <person name="Amann R."/>
            <person name="Jetten M.S.M."/>
            <person name="Mascher T."/>
            <person name="Medema M.H."/>
            <person name="Devos D.P."/>
            <person name="Kaster A.-K."/>
            <person name="Ovreas L."/>
            <person name="Rohde M."/>
            <person name="Galperin M.Y."/>
            <person name="Jogler C."/>
        </authorList>
    </citation>
    <scope>NUCLEOTIDE SEQUENCE [LARGE SCALE GENOMIC DNA]</scope>
    <source>
        <strain evidence="2 3">KOR42</strain>
    </source>
</reference>
<proteinExistence type="predicted"/>
<comment type="caution">
    <text evidence="2">The sequence shown here is derived from an EMBL/GenBank/DDBJ whole genome shotgun (WGS) entry which is preliminary data.</text>
</comment>
<dbReference type="EMBL" id="SIHI01000001">
    <property type="protein sequence ID" value="TWT58672.1"/>
    <property type="molecule type" value="Genomic_DNA"/>
</dbReference>
<feature type="signal peptide" evidence="1">
    <location>
        <begin position="1"/>
        <end position="27"/>
    </location>
</feature>
<sequence length="393" mass="44323" precursor="true">MLYSLARRVVVAAFLSCALMFASSAWACPFCSAPSLTLTEQLNASQAAVLVQWSGGEEPNREKSFAGTTNYEVLEIVHDDSGSLEKEQVLQLDRYRAAQKGDLFVLLGTLSDGRIEWSSPLEVTEASYNYMRQAPTKEAATTERLAYFMKFLEYPDKLIADDAYGEFANAPYEDIVPLRSVMPREDLRKWLSDPQTTPTRYGLYGLMLGLCGQEEDAEFLKNMILEETDDFRLGIDGVMGGYLVLTGDKGLDVLDESKLANRDVPFSETFAAMQALRFMWTCGDGEIAPERLRQSMRILLDRPNLADLVIVDLARWKDVSVMDRLITIYNSEEYNVPSIKRSIVRYFLITEKDSTTTADGGVPEHVAKAKEYLAKLREEDPKTVKAAERYFFD</sequence>
<gene>
    <name evidence="2" type="ORF">KOR42_20540</name>
</gene>
<dbReference type="RefSeq" id="WP_146509222.1">
    <property type="nucleotide sequence ID" value="NZ_SIHI01000001.1"/>
</dbReference>
<keyword evidence="3" id="KW-1185">Reference proteome</keyword>
<feature type="chain" id="PRO_5023082651" evidence="1">
    <location>
        <begin position="28"/>
        <end position="393"/>
    </location>
</feature>
<keyword evidence="1" id="KW-0732">Signal</keyword>
<dbReference type="OrthoDB" id="260790at2"/>
<organism evidence="2 3">
    <name type="scientific">Thalassoglobus neptunius</name>
    <dbReference type="NCBI Taxonomy" id="1938619"/>
    <lineage>
        <taxon>Bacteria</taxon>
        <taxon>Pseudomonadati</taxon>
        <taxon>Planctomycetota</taxon>
        <taxon>Planctomycetia</taxon>
        <taxon>Planctomycetales</taxon>
        <taxon>Planctomycetaceae</taxon>
        <taxon>Thalassoglobus</taxon>
    </lineage>
</organism>
<evidence type="ECO:0000313" key="3">
    <source>
        <dbReference type="Proteomes" id="UP000317243"/>
    </source>
</evidence>
<dbReference type="Proteomes" id="UP000317243">
    <property type="component" value="Unassembled WGS sequence"/>
</dbReference>
<name>A0A5C5X9Y4_9PLAN</name>